<dbReference type="PANTHER" id="PTHR30153">
    <property type="entry name" value="REPLICATIVE DNA HELICASE DNAB"/>
    <property type="match status" value="1"/>
</dbReference>
<dbReference type="InterPro" id="IPR007694">
    <property type="entry name" value="DNA_helicase_DnaB-like_C"/>
</dbReference>
<dbReference type="SUPFAM" id="SSF48024">
    <property type="entry name" value="N-terminal domain of DnaB helicase"/>
    <property type="match status" value="1"/>
</dbReference>
<evidence type="ECO:0000256" key="2">
    <source>
        <dbReference type="ARBA" id="ARBA00022515"/>
    </source>
</evidence>
<dbReference type="FunFam" id="3.40.50.300:FF:001761">
    <property type="entry name" value="Replicative DNA helicase"/>
    <property type="match status" value="1"/>
</dbReference>
<dbReference type="RefSeq" id="WP_149678970.1">
    <property type="nucleotide sequence ID" value="NZ_DAONMB010000171.1"/>
</dbReference>
<dbReference type="Proteomes" id="UP000324781">
    <property type="component" value="Unassembled WGS sequence"/>
</dbReference>
<keyword evidence="7 12" id="KW-0067">ATP-binding</keyword>
<dbReference type="Gene3D" id="3.40.50.300">
    <property type="entry name" value="P-loop containing nucleotide triphosphate hydrolases"/>
    <property type="match status" value="1"/>
</dbReference>
<dbReference type="GO" id="GO:0016887">
    <property type="term" value="F:ATP hydrolysis activity"/>
    <property type="evidence" value="ECO:0007669"/>
    <property type="project" value="RHEA"/>
</dbReference>
<dbReference type="PANTHER" id="PTHR30153:SF2">
    <property type="entry name" value="REPLICATIVE DNA HELICASE"/>
    <property type="match status" value="1"/>
</dbReference>
<dbReference type="AlphaFoldDB" id="A0A1M6HD22"/>
<evidence type="ECO:0000259" key="13">
    <source>
        <dbReference type="PROSITE" id="PS51199"/>
    </source>
</evidence>
<dbReference type="Pfam" id="PF00772">
    <property type="entry name" value="DnaB"/>
    <property type="match status" value="1"/>
</dbReference>
<dbReference type="GO" id="GO:1990077">
    <property type="term" value="C:primosome complex"/>
    <property type="evidence" value="ECO:0007669"/>
    <property type="project" value="UniProtKB-UniRule"/>
</dbReference>
<dbReference type="Gene3D" id="1.10.860.10">
    <property type="entry name" value="DNAb Helicase, Chain A"/>
    <property type="match status" value="1"/>
</dbReference>
<gene>
    <name evidence="14" type="ORF">SAMN05444373_103128</name>
</gene>
<dbReference type="GO" id="GO:0003677">
    <property type="term" value="F:DNA binding"/>
    <property type="evidence" value="ECO:0007669"/>
    <property type="project" value="UniProtKB-UniRule"/>
</dbReference>
<name>A0A1M6HD22_9FIRM</name>
<protein>
    <recommendedName>
        <fullName evidence="11 12">Replicative DNA helicase</fullName>
        <ecNumber evidence="11 12">5.6.2.3</ecNumber>
    </recommendedName>
</protein>
<keyword evidence="9" id="KW-0413">Isomerase</keyword>
<dbReference type="GO" id="GO:0043139">
    <property type="term" value="F:5'-3' DNA helicase activity"/>
    <property type="evidence" value="ECO:0007669"/>
    <property type="project" value="UniProtKB-EC"/>
</dbReference>
<feature type="domain" description="SF4 helicase" evidence="13">
    <location>
        <begin position="178"/>
        <end position="442"/>
    </location>
</feature>
<keyword evidence="4 12" id="KW-0547">Nucleotide-binding</keyword>
<evidence type="ECO:0000256" key="7">
    <source>
        <dbReference type="ARBA" id="ARBA00022840"/>
    </source>
</evidence>
<organism evidence="14 15">
    <name type="scientific">Thermoclostridium caenicola</name>
    <dbReference type="NCBI Taxonomy" id="659425"/>
    <lineage>
        <taxon>Bacteria</taxon>
        <taxon>Bacillati</taxon>
        <taxon>Bacillota</taxon>
        <taxon>Clostridia</taxon>
        <taxon>Eubacteriales</taxon>
        <taxon>Oscillospiraceae</taxon>
        <taxon>Thermoclostridium</taxon>
    </lineage>
</organism>
<keyword evidence="8 12" id="KW-0238">DNA-binding</keyword>
<evidence type="ECO:0000256" key="6">
    <source>
        <dbReference type="ARBA" id="ARBA00022806"/>
    </source>
</evidence>
<dbReference type="NCBIfam" id="NF004384">
    <property type="entry name" value="PRK05748.1"/>
    <property type="match status" value="1"/>
</dbReference>
<evidence type="ECO:0000256" key="4">
    <source>
        <dbReference type="ARBA" id="ARBA00022741"/>
    </source>
</evidence>
<evidence type="ECO:0000313" key="15">
    <source>
        <dbReference type="Proteomes" id="UP000324781"/>
    </source>
</evidence>
<dbReference type="InterPro" id="IPR016136">
    <property type="entry name" value="DNA_helicase_N/primase_C"/>
</dbReference>
<dbReference type="NCBIfam" id="TIGR00665">
    <property type="entry name" value="DnaB"/>
    <property type="match status" value="1"/>
</dbReference>
<dbReference type="EMBL" id="FQZP01000031">
    <property type="protein sequence ID" value="SHJ20102.1"/>
    <property type="molecule type" value="Genomic_DNA"/>
</dbReference>
<keyword evidence="2 12" id="KW-0639">Primosome</keyword>
<evidence type="ECO:0000256" key="8">
    <source>
        <dbReference type="ARBA" id="ARBA00023125"/>
    </source>
</evidence>
<comment type="similarity">
    <text evidence="1 12">Belongs to the helicase family. DnaB subfamily.</text>
</comment>
<dbReference type="InterPro" id="IPR027417">
    <property type="entry name" value="P-loop_NTPase"/>
</dbReference>
<evidence type="ECO:0000256" key="9">
    <source>
        <dbReference type="ARBA" id="ARBA00023235"/>
    </source>
</evidence>
<keyword evidence="15" id="KW-1185">Reference proteome</keyword>
<dbReference type="InterPro" id="IPR007692">
    <property type="entry name" value="DNA_helicase_DnaB"/>
</dbReference>
<dbReference type="CDD" id="cd00984">
    <property type="entry name" value="DnaB_C"/>
    <property type="match status" value="1"/>
</dbReference>
<dbReference type="FunFam" id="1.10.860.10:FF:000001">
    <property type="entry name" value="Replicative DNA helicase"/>
    <property type="match status" value="1"/>
</dbReference>
<dbReference type="Pfam" id="PF03796">
    <property type="entry name" value="DnaB_C"/>
    <property type="match status" value="1"/>
</dbReference>
<keyword evidence="6 12" id="KW-0347">Helicase</keyword>
<evidence type="ECO:0000256" key="12">
    <source>
        <dbReference type="RuleBase" id="RU362085"/>
    </source>
</evidence>
<evidence type="ECO:0000256" key="3">
    <source>
        <dbReference type="ARBA" id="ARBA00022705"/>
    </source>
</evidence>
<dbReference type="EC" id="5.6.2.3" evidence="11 12"/>
<evidence type="ECO:0000256" key="5">
    <source>
        <dbReference type="ARBA" id="ARBA00022801"/>
    </source>
</evidence>
<dbReference type="SUPFAM" id="SSF52540">
    <property type="entry name" value="P-loop containing nucleoside triphosphate hydrolases"/>
    <property type="match status" value="1"/>
</dbReference>
<dbReference type="PROSITE" id="PS51199">
    <property type="entry name" value="SF4_HELICASE"/>
    <property type="match status" value="1"/>
</dbReference>
<accession>A0A1M6HD22</accession>
<dbReference type="InterPro" id="IPR036185">
    <property type="entry name" value="DNA_heli_DnaB-like_N_sf"/>
</dbReference>
<evidence type="ECO:0000256" key="1">
    <source>
        <dbReference type="ARBA" id="ARBA00008428"/>
    </source>
</evidence>
<evidence type="ECO:0000256" key="11">
    <source>
        <dbReference type="NCBIfam" id="TIGR00665"/>
    </source>
</evidence>
<evidence type="ECO:0000256" key="10">
    <source>
        <dbReference type="ARBA" id="ARBA00048954"/>
    </source>
</evidence>
<dbReference type="GO" id="GO:0005829">
    <property type="term" value="C:cytosol"/>
    <property type="evidence" value="ECO:0007669"/>
    <property type="project" value="TreeGrafter"/>
</dbReference>
<keyword evidence="3 12" id="KW-0235">DNA replication</keyword>
<dbReference type="OrthoDB" id="9773982at2"/>
<reference evidence="14 15" key="1">
    <citation type="submission" date="2016-11" db="EMBL/GenBank/DDBJ databases">
        <authorList>
            <person name="Varghese N."/>
            <person name="Submissions S."/>
        </authorList>
    </citation>
    <scope>NUCLEOTIDE SEQUENCE [LARGE SCALE GENOMIC DNA]</scope>
    <source>
        <strain evidence="14 15">DSM 19027</strain>
    </source>
</reference>
<sequence>MEAGYNRIPPHHVEAEQSILGSILIDRHALSDVSGRLKPDAFYLEKHRELYEVILELYEDSQPVDIVTVSDALARRGTLEKVGDVDYIAQLANSVPTTANVLHYVSIVEDKALLRKLIDISGRITDMGYQGSMEGMEVLASAEKEIFDLSQGLSRTGLEPISSILDTTFTQLEELCRKKGELTGVPSGFIDLDRKTTGFQKSDLILIAARPAMGKTSFALNIAVNAALRQHPVAIFSLEMSREQLVQRLLSCEAMVELEKMRSGKLEADDWKKIGFALGPLSKAPIYIDDNASTNVMEMMSKLRRLKLERGLDLVVIDYLQLMEGRKKTENRQQEISEISRSLKIMAKDLNVPIIALSQLSRAPETRTDHRPILSDLRESGAIEQDADMVLFIYRDDYYNEDSEKRNIVEVIIAKHRNGSTGTVELAWIPQFTKFGNRMPDGGMYKSAPGAGKANAG</sequence>
<dbReference type="GO" id="GO:0006269">
    <property type="term" value="P:DNA replication, synthesis of primer"/>
    <property type="evidence" value="ECO:0007669"/>
    <property type="project" value="UniProtKB-UniRule"/>
</dbReference>
<evidence type="ECO:0000313" key="14">
    <source>
        <dbReference type="EMBL" id="SHJ20102.1"/>
    </source>
</evidence>
<dbReference type="GO" id="GO:0005524">
    <property type="term" value="F:ATP binding"/>
    <property type="evidence" value="ECO:0007669"/>
    <property type="project" value="UniProtKB-UniRule"/>
</dbReference>
<comment type="catalytic activity">
    <reaction evidence="10 12">
        <text>ATP + H2O = ADP + phosphate + H(+)</text>
        <dbReference type="Rhea" id="RHEA:13065"/>
        <dbReference type="ChEBI" id="CHEBI:15377"/>
        <dbReference type="ChEBI" id="CHEBI:15378"/>
        <dbReference type="ChEBI" id="CHEBI:30616"/>
        <dbReference type="ChEBI" id="CHEBI:43474"/>
        <dbReference type="ChEBI" id="CHEBI:456216"/>
        <dbReference type="EC" id="5.6.2.3"/>
    </reaction>
</comment>
<dbReference type="InterPro" id="IPR007693">
    <property type="entry name" value="DNA_helicase_DnaB-like_N"/>
</dbReference>
<keyword evidence="5 12" id="KW-0378">Hydrolase</keyword>
<proteinExistence type="inferred from homology"/>
<comment type="function">
    <text evidence="12">The main replicative DNA helicase, it participates in initiation and elongation during chromosome replication. Travels ahead of the DNA replisome, separating dsDNA into templates for DNA synthesis. A processive ATP-dependent 5'-3' DNA helicase it has DNA-dependent ATPase activity.</text>
</comment>